<dbReference type="InterPro" id="IPR036910">
    <property type="entry name" value="HMG_box_dom_sf"/>
</dbReference>
<dbReference type="Proteomes" id="UP000439903">
    <property type="component" value="Unassembled WGS sequence"/>
</dbReference>
<dbReference type="EMBL" id="WTPW01000179">
    <property type="protein sequence ID" value="KAF0538621.1"/>
    <property type="molecule type" value="Genomic_DNA"/>
</dbReference>
<dbReference type="Gene3D" id="1.10.30.10">
    <property type="entry name" value="High mobility group box domain"/>
    <property type="match status" value="1"/>
</dbReference>
<evidence type="ECO:0000313" key="2">
    <source>
        <dbReference type="Proteomes" id="UP000439903"/>
    </source>
</evidence>
<dbReference type="AlphaFoldDB" id="A0A8H4ER58"/>
<accession>A0A8H4ER58</accession>
<comment type="caution">
    <text evidence="1">The sequence shown here is derived from an EMBL/GenBank/DDBJ whole genome shotgun (WGS) entry which is preliminary data.</text>
</comment>
<gene>
    <name evidence="1" type="ORF">F8M41_007655</name>
</gene>
<organism evidence="1 2">
    <name type="scientific">Gigaspora margarita</name>
    <dbReference type="NCBI Taxonomy" id="4874"/>
    <lineage>
        <taxon>Eukaryota</taxon>
        <taxon>Fungi</taxon>
        <taxon>Fungi incertae sedis</taxon>
        <taxon>Mucoromycota</taxon>
        <taxon>Glomeromycotina</taxon>
        <taxon>Glomeromycetes</taxon>
        <taxon>Diversisporales</taxon>
        <taxon>Gigasporaceae</taxon>
        <taxon>Gigaspora</taxon>
    </lineage>
</organism>
<protein>
    <submittedName>
        <fullName evidence="1">Uncharacterized protein</fullName>
    </submittedName>
</protein>
<keyword evidence="2" id="KW-1185">Reference proteome</keyword>
<sequence length="329" mass="38097">MKCKKRNDIVKDIHSKKFPLSLSQTILFTIIDWDEFWRQELKPYSPKWLHRSGQIKRYPNSFMIMKAGLADKIKKGIDIKKLPSLFEILERKINEWSEILISYEDLRMILTKGNNISLNNLKLIEIEGNAKFKIMISNSFLDGEEFFSITQATRDTLLKNTPFLEGKIDGTDISTVGGRAWAIANQSHRNKYIHLFNVFKNEYKKKFPNQKYHKNQQKWVNKNPLDYISSDVPICSSSQNDMDINETILFNGDPNTTPLNLPPICFTENIEGISSKGYAPVWSGVELPTFNEKFISEDEYFNCTYDKSSNDVLYASCNDVLLSDSLEEE</sequence>
<evidence type="ECO:0000313" key="1">
    <source>
        <dbReference type="EMBL" id="KAF0538621.1"/>
    </source>
</evidence>
<dbReference type="OrthoDB" id="2418844at2759"/>
<proteinExistence type="predicted"/>
<name>A0A8H4ER58_GIGMA</name>
<reference evidence="1 2" key="1">
    <citation type="journal article" date="2019" name="Environ. Microbiol.">
        <title>At the nexus of three kingdoms: the genome of the mycorrhizal fungus Gigaspora margarita provides insights into plant, endobacterial and fungal interactions.</title>
        <authorList>
            <person name="Venice F."/>
            <person name="Ghignone S."/>
            <person name="Salvioli di Fossalunga A."/>
            <person name="Amselem J."/>
            <person name="Novero M."/>
            <person name="Xianan X."/>
            <person name="Sedzielewska Toro K."/>
            <person name="Morin E."/>
            <person name="Lipzen A."/>
            <person name="Grigoriev I.V."/>
            <person name="Henrissat B."/>
            <person name="Martin F.M."/>
            <person name="Bonfante P."/>
        </authorList>
    </citation>
    <scope>NUCLEOTIDE SEQUENCE [LARGE SCALE GENOMIC DNA]</scope>
    <source>
        <strain evidence="1 2">BEG34</strain>
    </source>
</reference>